<evidence type="ECO:0000259" key="3">
    <source>
        <dbReference type="Pfam" id="PF00884"/>
    </source>
</evidence>
<protein>
    <submittedName>
        <fullName evidence="4">Sulfatase</fullName>
    </submittedName>
</protein>
<dbReference type="AlphaFoldDB" id="A0A229UK56"/>
<keyword evidence="5" id="KW-1185">Reference proteome</keyword>
<comment type="caution">
    <text evidence="4">The sequence shown here is derived from an EMBL/GenBank/DDBJ whole genome shotgun (WGS) entry which is preliminary data.</text>
</comment>
<reference evidence="4 5" key="1">
    <citation type="submission" date="2017-07" db="EMBL/GenBank/DDBJ databases">
        <title>Genome sequencing and assembly of Paenibacillus rigui.</title>
        <authorList>
            <person name="Mayilraj S."/>
        </authorList>
    </citation>
    <scope>NUCLEOTIDE SEQUENCE [LARGE SCALE GENOMIC DNA]</scope>
    <source>
        <strain evidence="4 5">JCM 16352</strain>
    </source>
</reference>
<dbReference type="Pfam" id="PF00884">
    <property type="entry name" value="Sulfatase"/>
    <property type="match status" value="1"/>
</dbReference>
<dbReference type="Proteomes" id="UP000215509">
    <property type="component" value="Unassembled WGS sequence"/>
</dbReference>
<evidence type="ECO:0000256" key="2">
    <source>
        <dbReference type="ARBA" id="ARBA00022801"/>
    </source>
</evidence>
<evidence type="ECO:0000313" key="4">
    <source>
        <dbReference type="EMBL" id="OXM83790.1"/>
    </source>
</evidence>
<proteinExistence type="predicted"/>
<dbReference type="EMBL" id="NMQW01000038">
    <property type="protein sequence ID" value="OXM83790.1"/>
    <property type="molecule type" value="Genomic_DNA"/>
</dbReference>
<dbReference type="CDD" id="cd16033">
    <property type="entry name" value="sulfatase_like"/>
    <property type="match status" value="1"/>
</dbReference>
<dbReference type="PANTHER" id="PTHR45953:SF1">
    <property type="entry name" value="IDURONATE 2-SULFATASE"/>
    <property type="match status" value="1"/>
</dbReference>
<accession>A0A229UK56</accession>
<dbReference type="InterPro" id="IPR000917">
    <property type="entry name" value="Sulfatase_N"/>
</dbReference>
<evidence type="ECO:0000256" key="1">
    <source>
        <dbReference type="ARBA" id="ARBA00022723"/>
    </source>
</evidence>
<dbReference type="OrthoDB" id="9762324at2"/>
<organism evidence="4 5">
    <name type="scientific">Paenibacillus rigui</name>
    <dbReference type="NCBI Taxonomy" id="554312"/>
    <lineage>
        <taxon>Bacteria</taxon>
        <taxon>Bacillati</taxon>
        <taxon>Bacillota</taxon>
        <taxon>Bacilli</taxon>
        <taxon>Bacillales</taxon>
        <taxon>Paenibacillaceae</taxon>
        <taxon>Paenibacillus</taxon>
    </lineage>
</organism>
<feature type="domain" description="Sulfatase N-terminal" evidence="3">
    <location>
        <begin position="4"/>
        <end position="346"/>
    </location>
</feature>
<keyword evidence="2" id="KW-0378">Hydrolase</keyword>
<dbReference type="InterPro" id="IPR017850">
    <property type="entry name" value="Alkaline_phosphatase_core_sf"/>
</dbReference>
<keyword evidence="1" id="KW-0479">Metal-binding</keyword>
<dbReference type="GO" id="GO:0046872">
    <property type="term" value="F:metal ion binding"/>
    <property type="evidence" value="ECO:0007669"/>
    <property type="project" value="UniProtKB-KW"/>
</dbReference>
<gene>
    <name evidence="4" type="ORF">CF651_23885</name>
</gene>
<evidence type="ECO:0000313" key="5">
    <source>
        <dbReference type="Proteomes" id="UP000215509"/>
    </source>
</evidence>
<dbReference type="PANTHER" id="PTHR45953">
    <property type="entry name" value="IDURONATE 2-SULFATASE"/>
    <property type="match status" value="1"/>
</dbReference>
<dbReference type="SUPFAM" id="SSF53649">
    <property type="entry name" value="Alkaline phosphatase-like"/>
    <property type="match status" value="1"/>
</dbReference>
<dbReference type="Gene3D" id="3.40.720.10">
    <property type="entry name" value="Alkaline Phosphatase, subunit A"/>
    <property type="match status" value="1"/>
</dbReference>
<dbReference type="GO" id="GO:0008484">
    <property type="term" value="F:sulfuric ester hydrolase activity"/>
    <property type="evidence" value="ECO:0007669"/>
    <property type="project" value="TreeGrafter"/>
</dbReference>
<dbReference type="RefSeq" id="WP_094017401.1">
    <property type="nucleotide sequence ID" value="NZ_NMQW01000038.1"/>
</dbReference>
<name>A0A229UK56_9BACL</name>
<dbReference type="GO" id="GO:0005737">
    <property type="term" value="C:cytoplasm"/>
    <property type="evidence" value="ECO:0007669"/>
    <property type="project" value="TreeGrafter"/>
</dbReference>
<sequence length="471" mass="53975">MKTPNIVIIMLDQLRYDCIGASGVYPVKTPNIDRLASEGLRFTNAFTPIPICCPSRQAFINGRRPETFGALWNFKNGLPIPALEPTEYAWPRELSKLSYRKVLLGKWDVHPERSPLEYGYDTHVGLGAYKELLARHYPDVAFKAGYPGERNPIPLEHAGTHWLAEQACRSIRELAQGDAPWVVQLHFPEPHLPCRPSAPFADMYSPEEIPVWGGFGETFAGKPYIQRQQLQSWQVEGYTWEDWAPIVARYYAVISQTDDAIGMVLQALEETGAANQTMVIFTSDHGDMCGSHRMMDKHYVMYDDVVKVPLIVKYPEGMKEGQRGTTCDAFVYNMLDLPPMLLELLDLPVPSFFPGQSLMPLIKGEPRAEADWRKEVVSTYNGQQFGLYTQRMLRTDQWKYIWNTTDVDELYDLKQDPYELTNRITDPACQPLIREYRRLLYERLVSEGDGLVNSEWMRNQLLHNAIINEST</sequence>